<proteinExistence type="predicted"/>
<dbReference type="EMBL" id="MWWX01000005">
    <property type="protein sequence ID" value="OZG62563.1"/>
    <property type="molecule type" value="Genomic_DNA"/>
</dbReference>
<dbReference type="RefSeq" id="WP_072724252.1">
    <property type="nucleotide sequence ID" value="NZ_BDIS01000006.1"/>
</dbReference>
<sequence length="90" mass="9736">MDVLTVCFLAAAALVVVAAVVHIGCRWCRVLCRAEADAEPCWPFLAGCLAVENVLFVAAGVHSGELWGFFSRIADGIDWMARPLCEFFGC</sequence>
<name>A0A261FUE4_9BIFI</name>
<evidence type="ECO:0000313" key="2">
    <source>
        <dbReference type="Proteomes" id="UP000216352"/>
    </source>
</evidence>
<dbReference type="AlphaFoldDB" id="A0A261FUE4"/>
<keyword evidence="2" id="KW-1185">Reference proteome</keyword>
<accession>A0A261FUE4</accession>
<dbReference type="STRING" id="1603886.GCA_001895165_00523"/>
<comment type="caution">
    <text evidence="1">The sequence shown here is derived from an EMBL/GenBank/DDBJ whole genome shotgun (WGS) entry which is preliminary data.</text>
</comment>
<gene>
    <name evidence="1" type="ORF">BLEM_1109</name>
</gene>
<reference evidence="1 2" key="1">
    <citation type="journal article" date="2017" name="BMC Genomics">
        <title>Comparative genomic and phylogenomic analyses of the Bifidobacteriaceae family.</title>
        <authorList>
            <person name="Lugli G.A."/>
            <person name="Milani C."/>
            <person name="Turroni F."/>
            <person name="Duranti S."/>
            <person name="Mancabelli L."/>
            <person name="Mangifesta M."/>
            <person name="Ferrario C."/>
            <person name="Modesto M."/>
            <person name="Mattarelli P."/>
            <person name="Jiri K."/>
            <person name="van Sinderen D."/>
            <person name="Ventura M."/>
        </authorList>
    </citation>
    <scope>NUCLEOTIDE SEQUENCE [LARGE SCALE GENOMIC DNA]</scope>
    <source>
        <strain evidence="1 2">DSM 28807</strain>
    </source>
</reference>
<organism evidence="1 2">
    <name type="scientific">Bifidobacterium lemurum</name>
    <dbReference type="NCBI Taxonomy" id="1603886"/>
    <lineage>
        <taxon>Bacteria</taxon>
        <taxon>Bacillati</taxon>
        <taxon>Actinomycetota</taxon>
        <taxon>Actinomycetes</taxon>
        <taxon>Bifidobacteriales</taxon>
        <taxon>Bifidobacteriaceae</taxon>
        <taxon>Bifidobacterium</taxon>
    </lineage>
</organism>
<dbReference type="Proteomes" id="UP000216352">
    <property type="component" value="Unassembled WGS sequence"/>
</dbReference>
<evidence type="ECO:0000313" key="1">
    <source>
        <dbReference type="EMBL" id="OZG62563.1"/>
    </source>
</evidence>
<protein>
    <submittedName>
        <fullName evidence="1">Uncharacterized protein</fullName>
    </submittedName>
</protein>